<protein>
    <submittedName>
        <fullName evidence="2">Retrovirus-related Pol polyprotein from transposon</fullName>
    </submittedName>
</protein>
<name>A0A9P6KY73_9MICR</name>
<dbReference type="PANTHER" id="PTHR33064:SF37">
    <property type="entry name" value="RIBONUCLEASE H"/>
    <property type="match status" value="1"/>
</dbReference>
<dbReference type="InterPro" id="IPR051320">
    <property type="entry name" value="Viral_Replic_Matur_Polypro"/>
</dbReference>
<comment type="caution">
    <text evidence="2">The sequence shown here is derived from an EMBL/GenBank/DDBJ whole genome shotgun (WGS) entry which is preliminary data.</text>
</comment>
<organism evidence="2 3">
    <name type="scientific">Nosema granulosis</name>
    <dbReference type="NCBI Taxonomy" id="83296"/>
    <lineage>
        <taxon>Eukaryota</taxon>
        <taxon>Fungi</taxon>
        <taxon>Fungi incertae sedis</taxon>
        <taxon>Microsporidia</taxon>
        <taxon>Nosematidae</taxon>
        <taxon>Nosema</taxon>
    </lineage>
</organism>
<dbReference type="InterPro" id="IPR000477">
    <property type="entry name" value="RT_dom"/>
</dbReference>
<dbReference type="Proteomes" id="UP000740883">
    <property type="component" value="Unassembled WGS sequence"/>
</dbReference>
<dbReference type="EMBL" id="SBJO01000270">
    <property type="protein sequence ID" value="KAF9761710.1"/>
    <property type="molecule type" value="Genomic_DNA"/>
</dbReference>
<reference evidence="2 3" key="1">
    <citation type="journal article" date="2020" name="Genome Biol. Evol.">
        <title>Comparative genomics of strictly vertically transmitted, feminizing microsporidia endosymbionts of amphipod crustaceans.</title>
        <authorList>
            <person name="Cormier A."/>
            <person name="Chebbi M.A."/>
            <person name="Giraud I."/>
            <person name="Wattier R."/>
            <person name="Teixeira M."/>
            <person name="Gilbert C."/>
            <person name="Rigaud T."/>
            <person name="Cordaux R."/>
        </authorList>
    </citation>
    <scope>NUCLEOTIDE SEQUENCE [LARGE SCALE GENOMIC DNA]</scope>
    <source>
        <strain evidence="2 3">Ou3-Ou53</strain>
    </source>
</reference>
<dbReference type="PANTHER" id="PTHR33064">
    <property type="entry name" value="POL PROTEIN"/>
    <property type="match status" value="1"/>
</dbReference>
<proteinExistence type="predicted"/>
<keyword evidence="3" id="KW-1185">Reference proteome</keyword>
<dbReference type="AlphaFoldDB" id="A0A9P6KY73"/>
<dbReference type="PROSITE" id="PS50878">
    <property type="entry name" value="RT_POL"/>
    <property type="match status" value="1"/>
</dbReference>
<dbReference type="Pfam" id="PF00078">
    <property type="entry name" value="RVT_1"/>
    <property type="match status" value="1"/>
</dbReference>
<dbReference type="InterPro" id="IPR043502">
    <property type="entry name" value="DNA/RNA_pol_sf"/>
</dbReference>
<evidence type="ECO:0000259" key="1">
    <source>
        <dbReference type="PROSITE" id="PS50878"/>
    </source>
</evidence>
<evidence type="ECO:0000313" key="3">
    <source>
        <dbReference type="Proteomes" id="UP000740883"/>
    </source>
</evidence>
<dbReference type="Gene3D" id="3.30.70.270">
    <property type="match status" value="1"/>
</dbReference>
<gene>
    <name evidence="2" type="primary">pol_94</name>
    <name evidence="2" type="ORF">NGRA_2441</name>
</gene>
<dbReference type="SUPFAM" id="SSF56672">
    <property type="entry name" value="DNA/RNA polymerases"/>
    <property type="match status" value="1"/>
</dbReference>
<evidence type="ECO:0000313" key="2">
    <source>
        <dbReference type="EMBL" id="KAF9761710.1"/>
    </source>
</evidence>
<dbReference type="InterPro" id="IPR043128">
    <property type="entry name" value="Rev_trsase/Diguanyl_cyclase"/>
</dbReference>
<accession>A0A9P6KY73</accession>
<feature type="domain" description="Reverse transcriptase" evidence="1">
    <location>
        <begin position="1"/>
        <end position="82"/>
    </location>
</feature>
<dbReference type="OrthoDB" id="5423428at2759"/>
<sequence length="116" mass="13674">MVMGFKNLPHIIQRVMNNVLDYLRGKGVEVYMDDIVVYEKDFTSHDMIWEKVVMKFKESGLRVILKKIQYKLDEVKLLGVTINGEDVIPNEIKKQETLEYRRPGNINELRRFTGLT</sequence>